<dbReference type="SUPFAM" id="SSF46785">
    <property type="entry name" value="Winged helix' DNA-binding domain"/>
    <property type="match status" value="1"/>
</dbReference>
<sequence>MTQLEDDDLLNNLLKIPGTIIIYNNDMSSYDYVLNAHNVTLPLTPAASTAGSATSEQSVDDLNSSASIDADVTSSPAPTNQAGFSHLPCVSSPISVALDTPASSELDQSFGSVETAGVPGVSSATGDANGTGSLLATAAEDIIEGDELEYEEMETGTLEEAREGEEDDDDDSEPELTNLSWLTELKNITNLTPSDAPLTDLPTARFNKFIAQVRRSRETYDKRKEQYTSLASSLEKPPFNYAQIIAMAMLEEGRMTLKQICKWIQEKFAYYKVHKNWNNSIRHNLSLSFFFTKVQRAKDEKGKGGYWELSMDVSKSERRRVRVRQRNKAAGSNGVQCNRRTLASARFDSKGSLNGPSDSAGTTNNNNNEQTVNNNLPKYPTVSVCDTAPETIATTTTSSSQASTNECVSLGDSLAPHREQQLTTLDSNNNNCLEQQQQQQQQQQLPTSGPLQVQNVMIDIIDNYSKSTIDTTVLPAVAPTLSGALQLSGETHLSTLQPVAELPVNEEQLMRASAMVDGCTINFDSIINGETGASIFSNLNVDEIFSDNEIPQPANDDIIVPFFSNVQQVQAGPNVVVETIPYYLPDMGHFDESDFGNLININEQEISDEFLNEHGFL</sequence>
<evidence type="ECO:0000256" key="3">
    <source>
        <dbReference type="ARBA" id="ARBA00023125"/>
    </source>
</evidence>
<dbReference type="EnsemblMetazoa" id="ACOM037496-RA">
    <property type="protein sequence ID" value="ACOM037496-PA.2"/>
    <property type="gene ID" value="ACOM037496"/>
</dbReference>
<feature type="DNA-binding region" description="Fork-head" evidence="6">
    <location>
        <begin position="236"/>
        <end position="328"/>
    </location>
</feature>
<dbReference type="InterPro" id="IPR001766">
    <property type="entry name" value="Fork_head_dom"/>
</dbReference>
<reference evidence="9" key="1">
    <citation type="submission" date="2022-08" db="UniProtKB">
        <authorList>
            <consortium name="EnsemblMetazoa"/>
        </authorList>
    </citation>
    <scope>IDENTIFICATION</scope>
</reference>
<dbReference type="PROSITE" id="PS50039">
    <property type="entry name" value="FORK_HEAD_3"/>
    <property type="match status" value="1"/>
</dbReference>
<evidence type="ECO:0000256" key="7">
    <source>
        <dbReference type="SAM" id="MobiDB-lite"/>
    </source>
</evidence>
<feature type="compositionally biased region" description="Polar residues" evidence="7">
    <location>
        <begin position="351"/>
        <end position="361"/>
    </location>
</feature>
<comment type="subcellular location">
    <subcellularLocation>
        <location evidence="1 6">Nucleus</location>
    </subcellularLocation>
</comment>
<evidence type="ECO:0000256" key="4">
    <source>
        <dbReference type="ARBA" id="ARBA00023163"/>
    </source>
</evidence>
<dbReference type="CDD" id="cd00059">
    <property type="entry name" value="FH_FOX"/>
    <property type="match status" value="1"/>
</dbReference>
<keyword evidence="3 6" id="KW-0238">DNA-binding</keyword>
<organism evidence="9">
    <name type="scientific">Anopheles coluzzii</name>
    <name type="common">African malaria mosquito</name>
    <dbReference type="NCBI Taxonomy" id="1518534"/>
    <lineage>
        <taxon>Eukaryota</taxon>
        <taxon>Metazoa</taxon>
        <taxon>Ecdysozoa</taxon>
        <taxon>Arthropoda</taxon>
        <taxon>Hexapoda</taxon>
        <taxon>Insecta</taxon>
        <taxon>Pterygota</taxon>
        <taxon>Neoptera</taxon>
        <taxon>Endopterygota</taxon>
        <taxon>Diptera</taxon>
        <taxon>Nematocera</taxon>
        <taxon>Culicoidea</taxon>
        <taxon>Culicidae</taxon>
        <taxon>Anophelinae</taxon>
        <taxon>Anopheles</taxon>
    </lineage>
</organism>
<dbReference type="PANTHER" id="PTHR45881">
    <property type="entry name" value="CHECKPOINT SUPPRESSOR 1-LIKE, ISOFORM A-RELATED"/>
    <property type="match status" value="1"/>
</dbReference>
<dbReference type="FunFam" id="1.10.10.10:FF:000530">
    <property type="entry name" value="Forkhead box protein (AaegFOXM2)"/>
    <property type="match status" value="1"/>
</dbReference>
<feature type="domain" description="Fork-head" evidence="8">
    <location>
        <begin position="236"/>
        <end position="328"/>
    </location>
</feature>
<feature type="region of interest" description="Disordered" evidence="7">
    <location>
        <begin position="150"/>
        <end position="175"/>
    </location>
</feature>
<evidence type="ECO:0000256" key="2">
    <source>
        <dbReference type="ARBA" id="ARBA00023015"/>
    </source>
</evidence>
<protein>
    <recommendedName>
        <fullName evidence="8">Fork-head domain-containing protein</fullName>
    </recommendedName>
</protein>
<accession>A0A8W7PTL5</accession>
<evidence type="ECO:0000259" key="8">
    <source>
        <dbReference type="PROSITE" id="PS50039"/>
    </source>
</evidence>
<keyword evidence="5 6" id="KW-0539">Nucleus</keyword>
<dbReference type="GO" id="GO:0005634">
    <property type="term" value="C:nucleus"/>
    <property type="evidence" value="ECO:0007669"/>
    <property type="project" value="UniProtKB-SubCell"/>
</dbReference>
<feature type="compositionally biased region" description="Acidic residues" evidence="7">
    <location>
        <begin position="162"/>
        <end position="174"/>
    </location>
</feature>
<dbReference type="GO" id="GO:0000981">
    <property type="term" value="F:DNA-binding transcription factor activity, RNA polymerase II-specific"/>
    <property type="evidence" value="ECO:0007669"/>
    <property type="project" value="TreeGrafter"/>
</dbReference>
<dbReference type="AlphaFoldDB" id="A0A8W7PTL5"/>
<dbReference type="InterPro" id="IPR036388">
    <property type="entry name" value="WH-like_DNA-bd_sf"/>
</dbReference>
<feature type="compositionally biased region" description="Low complexity" evidence="7">
    <location>
        <begin position="362"/>
        <end position="375"/>
    </location>
</feature>
<name>A0A8W7PTL5_ANOCL</name>
<dbReference type="SMART" id="SM00339">
    <property type="entry name" value="FH"/>
    <property type="match status" value="1"/>
</dbReference>
<evidence type="ECO:0000313" key="9">
    <source>
        <dbReference type="EnsemblMetazoa" id="ACOM037496-PA.2"/>
    </source>
</evidence>
<feature type="region of interest" description="Disordered" evidence="7">
    <location>
        <begin position="346"/>
        <end position="379"/>
    </location>
</feature>
<evidence type="ECO:0000256" key="5">
    <source>
        <dbReference type="ARBA" id="ARBA00023242"/>
    </source>
</evidence>
<dbReference type="Gene3D" id="1.10.10.10">
    <property type="entry name" value="Winged helix-like DNA-binding domain superfamily/Winged helix DNA-binding domain"/>
    <property type="match status" value="1"/>
</dbReference>
<evidence type="ECO:0000256" key="6">
    <source>
        <dbReference type="PROSITE-ProRule" id="PRU00089"/>
    </source>
</evidence>
<proteinExistence type="predicted"/>
<dbReference type="PRINTS" id="PR00053">
    <property type="entry name" value="FORKHEAD"/>
</dbReference>
<dbReference type="Pfam" id="PF00250">
    <property type="entry name" value="Forkhead"/>
    <property type="match status" value="1"/>
</dbReference>
<dbReference type="InterPro" id="IPR036390">
    <property type="entry name" value="WH_DNA-bd_sf"/>
</dbReference>
<keyword evidence="2" id="KW-0805">Transcription regulation</keyword>
<dbReference type="GO" id="GO:0000978">
    <property type="term" value="F:RNA polymerase II cis-regulatory region sequence-specific DNA binding"/>
    <property type="evidence" value="ECO:0007669"/>
    <property type="project" value="TreeGrafter"/>
</dbReference>
<keyword evidence="4" id="KW-0804">Transcription</keyword>
<dbReference type="VEuPathDB" id="VectorBase:ACON2_030997"/>
<dbReference type="Proteomes" id="UP000075882">
    <property type="component" value="Unassembled WGS sequence"/>
</dbReference>
<evidence type="ECO:0000256" key="1">
    <source>
        <dbReference type="ARBA" id="ARBA00004123"/>
    </source>
</evidence>
<dbReference type="PANTHER" id="PTHR45881:SF1">
    <property type="entry name" value="FORK HEAD PROTEIN HOMOLOG 2"/>
    <property type="match status" value="1"/>
</dbReference>